<keyword evidence="6" id="KW-1185">Reference proteome</keyword>
<dbReference type="Gene3D" id="3.50.50.60">
    <property type="entry name" value="FAD/NAD(P)-binding domain"/>
    <property type="match status" value="1"/>
</dbReference>
<organism evidence="5 6">
    <name type="scientific">Prymnesium parvum</name>
    <name type="common">Toxic golden alga</name>
    <dbReference type="NCBI Taxonomy" id="97485"/>
    <lineage>
        <taxon>Eukaryota</taxon>
        <taxon>Haptista</taxon>
        <taxon>Haptophyta</taxon>
        <taxon>Prymnesiophyceae</taxon>
        <taxon>Prymnesiales</taxon>
        <taxon>Prymnesiaceae</taxon>
        <taxon>Prymnesium</taxon>
    </lineage>
</organism>
<dbReference type="AlphaFoldDB" id="A0AB34JET0"/>
<dbReference type="Proteomes" id="UP001515480">
    <property type="component" value="Unassembled WGS sequence"/>
</dbReference>
<dbReference type="EMBL" id="JBGBPQ010000009">
    <property type="protein sequence ID" value="KAL1519428.1"/>
    <property type="molecule type" value="Genomic_DNA"/>
</dbReference>
<evidence type="ECO:0000259" key="3">
    <source>
        <dbReference type="Pfam" id="PF01593"/>
    </source>
</evidence>
<evidence type="ECO:0000256" key="2">
    <source>
        <dbReference type="SAM" id="SignalP"/>
    </source>
</evidence>
<dbReference type="SUPFAM" id="SSF51905">
    <property type="entry name" value="FAD/NAD(P)-binding domain"/>
    <property type="match status" value="1"/>
</dbReference>
<dbReference type="SUPFAM" id="SSF51294">
    <property type="entry name" value="Hedgehog/intein (Hint) domain"/>
    <property type="match status" value="1"/>
</dbReference>
<comment type="caution">
    <text evidence="5">The sequence shown here is derived from an EMBL/GenBank/DDBJ whole genome shotgun (WGS) entry which is preliminary data.</text>
</comment>
<evidence type="ECO:0000256" key="1">
    <source>
        <dbReference type="SAM" id="MobiDB-lite"/>
    </source>
</evidence>
<evidence type="ECO:0000313" key="6">
    <source>
        <dbReference type="Proteomes" id="UP001515480"/>
    </source>
</evidence>
<proteinExistence type="predicted"/>
<dbReference type="Pfam" id="PF14623">
    <property type="entry name" value="Vint"/>
    <property type="match status" value="1"/>
</dbReference>
<accession>A0AB34JET0</accession>
<feature type="domain" description="Vint" evidence="4">
    <location>
        <begin position="571"/>
        <end position="700"/>
    </location>
</feature>
<dbReference type="InterPro" id="IPR039510">
    <property type="entry name" value="Vint_dom"/>
</dbReference>
<reference evidence="5 6" key="1">
    <citation type="journal article" date="2024" name="Science">
        <title>Giant polyketide synthase enzymes in the biosynthesis of giant marine polyether toxins.</title>
        <authorList>
            <person name="Fallon T.R."/>
            <person name="Shende V.V."/>
            <person name="Wierzbicki I.H."/>
            <person name="Pendleton A.L."/>
            <person name="Watervoot N.F."/>
            <person name="Auber R.P."/>
            <person name="Gonzalez D.J."/>
            <person name="Wisecaver J.H."/>
            <person name="Moore B.S."/>
        </authorList>
    </citation>
    <scope>NUCLEOTIDE SEQUENCE [LARGE SCALE GENOMIC DNA]</scope>
    <source>
        <strain evidence="5 6">12B1</strain>
    </source>
</reference>
<feature type="signal peptide" evidence="2">
    <location>
        <begin position="1"/>
        <end position="21"/>
    </location>
</feature>
<dbReference type="InterPro" id="IPR036188">
    <property type="entry name" value="FAD/NAD-bd_sf"/>
</dbReference>
<evidence type="ECO:0000259" key="4">
    <source>
        <dbReference type="Pfam" id="PF14623"/>
    </source>
</evidence>
<feature type="compositionally biased region" description="Pro residues" evidence="1">
    <location>
        <begin position="59"/>
        <end position="81"/>
    </location>
</feature>
<feature type="chain" id="PRO_5044235460" description="Amine oxidase" evidence="2">
    <location>
        <begin position="22"/>
        <end position="719"/>
    </location>
</feature>
<keyword evidence="2" id="KW-0732">Signal</keyword>
<dbReference type="InterPro" id="IPR036844">
    <property type="entry name" value="Hint_dom_sf"/>
</dbReference>
<dbReference type="InterPro" id="IPR002937">
    <property type="entry name" value="Amino_oxidase"/>
</dbReference>
<name>A0AB34JET0_PRYPA</name>
<feature type="region of interest" description="Disordered" evidence="1">
    <location>
        <begin position="58"/>
        <end position="82"/>
    </location>
</feature>
<sequence>MAYSRVISLLLLSASLDLTTAAHEITCGQLRSIFRDGECCQKGLDAVVDADFCPTSPSYSPPPPVLGSPPPPPRSPSPPPRALSITNETNGCITSIIGAGAGGLYSAYRMVFDAGVNGSGICIFEADKRLYGRIYSLRGQGPRKDLSIDAGGYRTFDTISPRSQYLIVNRLNLTLGCYDPISCLGKVVVDSEGKRIGFATFLEKMVDQLLQAGVRIFNEHALHSIEPLPYLDNQKLLTFANNVLVVADRVILTMPQYPLTQVLNQSPHLHLDAALRRSVHSLQPVYATKVYLYYEDAWWITKLGHREGTFVAEGNAVSPPLDGRYHDGDVSCNADFTVCHGFLQTNYFWDFTGATQNYFGRFQPDRNEVVTYLNSTADGFIVMEDLHAKLLEYHNLSAADIPGPTEGVMATWNLATPWSNTAWHYWTDAIQASTLQAFLEPQKIHLINEAYSPAQGWAEGAIVLADNMIQDLYGLDPPYAPVGYIERNYESKIWDDAPASLGVPQVCENTCTRDGGVNSVGHIFRNNGACNDGGSGSTEAAPCDFGTDCADCGGRPYGGDGGGAPIAEDPACFTADSLLLLVNGTRIPISRAVRGMSVKSGLGEGVITDVLKHPIHSRVERFRMPTEHGELVGTLTHPVHVNGSWYEAWDAFEKGLLAGLKRETAYVDFFYNLEIDGDKPGASAHAYDLHGVTVSGLGDNEVLNAKFPRQKHFIALAHK</sequence>
<feature type="domain" description="Amine oxidase" evidence="3">
    <location>
        <begin position="196"/>
        <end position="349"/>
    </location>
</feature>
<gene>
    <name evidence="5" type="ORF">AB1Y20_022951</name>
</gene>
<dbReference type="GO" id="GO:0016491">
    <property type="term" value="F:oxidoreductase activity"/>
    <property type="evidence" value="ECO:0007669"/>
    <property type="project" value="InterPro"/>
</dbReference>
<protein>
    <recommendedName>
        <fullName evidence="7">Amine oxidase</fullName>
    </recommendedName>
</protein>
<evidence type="ECO:0000313" key="5">
    <source>
        <dbReference type="EMBL" id="KAL1519428.1"/>
    </source>
</evidence>
<dbReference type="Pfam" id="PF01593">
    <property type="entry name" value="Amino_oxidase"/>
    <property type="match status" value="1"/>
</dbReference>
<evidence type="ECO:0008006" key="7">
    <source>
        <dbReference type="Google" id="ProtNLM"/>
    </source>
</evidence>